<dbReference type="PANTHER" id="PTHR10438:SF468">
    <property type="entry name" value="THIOREDOXIN-1-RELATED"/>
    <property type="match status" value="1"/>
</dbReference>
<feature type="domain" description="Thioredoxin" evidence="2">
    <location>
        <begin position="6"/>
        <end position="135"/>
    </location>
</feature>
<gene>
    <name evidence="3" type="ordered locus">Tmz1t_1791</name>
</gene>
<feature type="region of interest" description="Disordered" evidence="1">
    <location>
        <begin position="1"/>
        <end position="24"/>
    </location>
</feature>
<dbReference type="Proteomes" id="UP000002186">
    <property type="component" value="Chromosome"/>
</dbReference>
<dbReference type="InterPro" id="IPR050620">
    <property type="entry name" value="Thioredoxin_H-type-like"/>
</dbReference>
<dbReference type="RefSeq" id="WP_012585187.1">
    <property type="nucleotide sequence ID" value="NC_011662.2"/>
</dbReference>
<dbReference type="Gene3D" id="3.40.30.10">
    <property type="entry name" value="Glutaredoxin"/>
    <property type="match status" value="1"/>
</dbReference>
<dbReference type="KEGG" id="tmz:Tmz1t_1791"/>
<dbReference type="PANTHER" id="PTHR10438">
    <property type="entry name" value="THIOREDOXIN"/>
    <property type="match status" value="1"/>
</dbReference>
<dbReference type="InterPro" id="IPR036249">
    <property type="entry name" value="Thioredoxin-like_sf"/>
</dbReference>
<dbReference type="STRING" id="85643.Tmz1t_1791"/>
<dbReference type="PROSITE" id="PS51352">
    <property type="entry name" value="THIOREDOXIN_2"/>
    <property type="match status" value="1"/>
</dbReference>
<evidence type="ECO:0000256" key="1">
    <source>
        <dbReference type="SAM" id="MobiDB-lite"/>
    </source>
</evidence>
<dbReference type="Pfam" id="PF00085">
    <property type="entry name" value="Thioredoxin"/>
    <property type="match status" value="1"/>
</dbReference>
<organism evidence="3 4">
    <name type="scientific">Thauera aminoaromatica</name>
    <dbReference type="NCBI Taxonomy" id="164330"/>
    <lineage>
        <taxon>Bacteria</taxon>
        <taxon>Pseudomonadati</taxon>
        <taxon>Pseudomonadota</taxon>
        <taxon>Betaproteobacteria</taxon>
        <taxon>Rhodocyclales</taxon>
        <taxon>Zoogloeaceae</taxon>
        <taxon>Thauera</taxon>
    </lineage>
</organism>
<evidence type="ECO:0000313" key="4">
    <source>
        <dbReference type="Proteomes" id="UP000002186"/>
    </source>
</evidence>
<evidence type="ECO:0000259" key="2">
    <source>
        <dbReference type="PROSITE" id="PS51352"/>
    </source>
</evidence>
<dbReference type="eggNOG" id="COG0526">
    <property type="taxonomic scope" value="Bacteria"/>
</dbReference>
<evidence type="ECO:0000313" key="3">
    <source>
        <dbReference type="EMBL" id="ACK54543.1"/>
    </source>
</evidence>
<accession>C4ZKM6</accession>
<proteinExistence type="predicted"/>
<dbReference type="CDD" id="cd02947">
    <property type="entry name" value="TRX_family"/>
    <property type="match status" value="1"/>
</dbReference>
<dbReference type="InterPro" id="IPR013766">
    <property type="entry name" value="Thioredoxin_domain"/>
</dbReference>
<dbReference type="HOGENOM" id="CLU_141074_0_0_4"/>
<dbReference type="SUPFAM" id="SSF52833">
    <property type="entry name" value="Thioredoxin-like"/>
    <property type="match status" value="1"/>
</dbReference>
<reference evidence="4" key="1">
    <citation type="submission" date="2009-05" db="EMBL/GenBank/DDBJ databases">
        <title>Complete sequence of chromosome of Thauera sp. MZ1T.</title>
        <authorList>
            <consortium name="US DOE Joint Genome Institute"/>
            <person name="Lucas S."/>
            <person name="Copeland A."/>
            <person name="Lapidus A."/>
            <person name="Glavina del Rio T."/>
            <person name="Dalin E."/>
            <person name="Tice H."/>
            <person name="Bruce D."/>
            <person name="Goodwin L."/>
            <person name="Pitluck S."/>
            <person name="Sims D."/>
            <person name="Brettin T."/>
            <person name="Detter J.C."/>
            <person name="Han C."/>
            <person name="Larimer F."/>
            <person name="Land M."/>
            <person name="Hauser L."/>
            <person name="Kyrpides N."/>
            <person name="Mikhailova N."/>
            <person name="Sayler G.S."/>
        </authorList>
    </citation>
    <scope>NUCLEOTIDE SEQUENCE [LARGE SCALE GENOMIC DNA]</scope>
    <source>
        <strain evidence="4">MZ1T</strain>
    </source>
</reference>
<sequence>MPSGATPCGAPAGAPAQPTVSATTAASPTRVLPVDQLAAQPATDAPLVVLALCAQWCGTCREFRPTLERLAEARRDVVFAWADVEDDAELVGDLDVENFPTLALFRAGVALHYGVSLPHESVVARLIETFAAAAPRAAPGLAAEIGALARRLSQPGGG</sequence>
<protein>
    <submittedName>
        <fullName evidence="3">Thioredoxin domain protein</fullName>
    </submittedName>
</protein>
<dbReference type="AlphaFoldDB" id="C4ZKM6"/>
<keyword evidence="4" id="KW-1185">Reference proteome</keyword>
<name>C4ZKM6_THASP</name>
<dbReference type="EMBL" id="CP001281">
    <property type="protein sequence ID" value="ACK54543.1"/>
    <property type="molecule type" value="Genomic_DNA"/>
</dbReference>
<reference evidence="3 4" key="2">
    <citation type="journal article" date="2012" name="Stand. Genomic Sci.">
        <title>Complete genome sequence of Thauera aminoaromatica strain MZ1T.</title>
        <authorList>
            <person name="Jiang K."/>
            <person name="Sanseverino J."/>
            <person name="Chauhan A."/>
            <person name="Lucas S."/>
            <person name="Copeland A."/>
            <person name="Lapidus A."/>
            <person name="Del Rio T.G."/>
            <person name="Dalin E."/>
            <person name="Tice H."/>
            <person name="Bruce D."/>
            <person name="Goodwin L."/>
            <person name="Pitluck S."/>
            <person name="Sims D."/>
            <person name="Brettin T."/>
            <person name="Detter J.C."/>
            <person name="Han C."/>
            <person name="Chang Y.J."/>
            <person name="Larimer F."/>
            <person name="Land M."/>
            <person name="Hauser L."/>
            <person name="Kyrpides N.C."/>
            <person name="Mikhailova N."/>
            <person name="Moser S."/>
            <person name="Jegier P."/>
            <person name="Close D."/>
            <person name="Debruyn J.M."/>
            <person name="Wang Y."/>
            <person name="Layton A.C."/>
            <person name="Allen M.S."/>
            <person name="Sayler G.S."/>
        </authorList>
    </citation>
    <scope>NUCLEOTIDE SEQUENCE [LARGE SCALE GENOMIC DNA]</scope>
    <source>
        <strain evidence="3 4">MZ1T</strain>
    </source>
</reference>